<evidence type="ECO:0000313" key="2">
    <source>
        <dbReference type="EMBL" id="OBY12463.1"/>
    </source>
</evidence>
<dbReference type="eggNOG" id="ENOG5030GPM">
    <property type="taxonomic scope" value="Bacteria"/>
</dbReference>
<comment type="caution">
    <text evidence="2">The sequence shown here is derived from an EMBL/GenBank/DDBJ whole genome shotgun (WGS) entry which is preliminary data.</text>
</comment>
<dbReference type="AlphaFoldDB" id="A0A1B8RUE8"/>
<evidence type="ECO:0000313" key="3">
    <source>
        <dbReference type="Proteomes" id="UP000092714"/>
    </source>
</evidence>
<protein>
    <submittedName>
        <fullName evidence="2">Uncharacterized protein</fullName>
    </submittedName>
</protein>
<keyword evidence="1" id="KW-0472">Membrane</keyword>
<proteinExistence type="predicted"/>
<keyword evidence="3" id="KW-1185">Reference proteome</keyword>
<accession>A0A1B8RUE8</accession>
<keyword evidence="1" id="KW-0812">Transmembrane</keyword>
<evidence type="ECO:0000256" key="1">
    <source>
        <dbReference type="SAM" id="Phobius"/>
    </source>
</evidence>
<gene>
    <name evidence="2" type="ORF">CP373A1_01340</name>
</gene>
<dbReference type="EMBL" id="MAPZ01000009">
    <property type="protein sequence ID" value="OBY12463.1"/>
    <property type="molecule type" value="Genomic_DNA"/>
</dbReference>
<dbReference type="Proteomes" id="UP000092714">
    <property type="component" value="Unassembled WGS sequence"/>
</dbReference>
<keyword evidence="1" id="KW-1133">Transmembrane helix</keyword>
<organism evidence="2 3">
    <name type="scientific">Clostridium paraputrificum</name>
    <dbReference type="NCBI Taxonomy" id="29363"/>
    <lineage>
        <taxon>Bacteria</taxon>
        <taxon>Bacillati</taxon>
        <taxon>Bacillota</taxon>
        <taxon>Clostridia</taxon>
        <taxon>Eubacteriales</taxon>
        <taxon>Clostridiaceae</taxon>
        <taxon>Clostridium</taxon>
    </lineage>
</organism>
<name>A0A1B8RUE8_9CLOT</name>
<sequence length="111" mass="12809">MFFLRKKKVFKTIFLIVLFCVTLIGLIKVNILNTKALSPLGNTNDNYKLVSEEFGEDFSNFIQDKSPVKIYVEEDEETMVRLGEKDFIIKSESNLINFAKGVFSKVEDLFN</sequence>
<feature type="transmembrane region" description="Helical" evidence="1">
    <location>
        <begin position="12"/>
        <end position="32"/>
    </location>
</feature>
<reference evidence="2 3" key="1">
    <citation type="submission" date="2016-06" db="EMBL/GenBank/DDBJ databases">
        <authorList>
            <person name="Kjaerup R.B."/>
            <person name="Dalgaard T.S."/>
            <person name="Juul-Madsen H.R."/>
        </authorList>
    </citation>
    <scope>NUCLEOTIDE SEQUENCE [LARGE SCALE GENOMIC DNA]</scope>
    <source>
        <strain evidence="2 3">373-A1</strain>
    </source>
</reference>